<dbReference type="Pfam" id="PF01476">
    <property type="entry name" value="LysM"/>
    <property type="match status" value="1"/>
</dbReference>
<comment type="caution">
    <text evidence="3">The sequence shown here is derived from an EMBL/GenBank/DDBJ whole genome shotgun (WGS) entry which is preliminary data.</text>
</comment>
<keyword evidence="1" id="KW-0812">Transmembrane</keyword>
<dbReference type="PROSITE" id="PS51782">
    <property type="entry name" value="LYSM"/>
    <property type="match status" value="1"/>
</dbReference>
<proteinExistence type="predicted"/>
<dbReference type="Gene3D" id="3.10.350.10">
    <property type="entry name" value="LysM domain"/>
    <property type="match status" value="1"/>
</dbReference>
<feature type="domain" description="LysM" evidence="2">
    <location>
        <begin position="49"/>
        <end position="100"/>
    </location>
</feature>
<gene>
    <name evidence="3" type="ORF">H9757_06375</name>
</gene>
<dbReference type="SUPFAM" id="SSF54106">
    <property type="entry name" value="LysM domain"/>
    <property type="match status" value="1"/>
</dbReference>
<evidence type="ECO:0000313" key="3">
    <source>
        <dbReference type="EMBL" id="HJC38669.1"/>
    </source>
</evidence>
<reference evidence="3" key="2">
    <citation type="submission" date="2021-04" db="EMBL/GenBank/DDBJ databases">
        <authorList>
            <person name="Gilroy R."/>
        </authorList>
    </citation>
    <scope>NUCLEOTIDE SEQUENCE</scope>
    <source>
        <strain evidence="3">ChiGjej1B1-1692</strain>
    </source>
</reference>
<dbReference type="PROSITE" id="PS51257">
    <property type="entry name" value="PROKAR_LIPOPROTEIN"/>
    <property type="match status" value="1"/>
</dbReference>
<keyword evidence="1" id="KW-0472">Membrane</keyword>
<dbReference type="AlphaFoldDB" id="A0A9D2SY46"/>
<dbReference type="SMART" id="SM00257">
    <property type="entry name" value="LysM"/>
    <property type="match status" value="1"/>
</dbReference>
<organism evidence="3 4">
    <name type="scientific">Candidatus Mediterraneibacter faecigallinarum</name>
    <dbReference type="NCBI Taxonomy" id="2838669"/>
    <lineage>
        <taxon>Bacteria</taxon>
        <taxon>Bacillati</taxon>
        <taxon>Bacillota</taxon>
        <taxon>Clostridia</taxon>
        <taxon>Lachnospirales</taxon>
        <taxon>Lachnospiraceae</taxon>
        <taxon>Mediterraneibacter</taxon>
    </lineage>
</organism>
<dbReference type="InterPro" id="IPR018392">
    <property type="entry name" value="LysM"/>
</dbReference>
<accession>A0A9D2SY46</accession>
<evidence type="ECO:0000256" key="1">
    <source>
        <dbReference type="SAM" id="Phobius"/>
    </source>
</evidence>
<keyword evidence="1" id="KW-1133">Transmembrane helix</keyword>
<feature type="transmembrane region" description="Helical" evidence="1">
    <location>
        <begin position="12"/>
        <end position="32"/>
    </location>
</feature>
<dbReference type="CDD" id="cd00118">
    <property type="entry name" value="LysM"/>
    <property type="match status" value="1"/>
</dbReference>
<evidence type="ECO:0000313" key="4">
    <source>
        <dbReference type="Proteomes" id="UP000823894"/>
    </source>
</evidence>
<dbReference type="Proteomes" id="UP000823894">
    <property type="component" value="Unassembled WGS sequence"/>
</dbReference>
<evidence type="ECO:0000259" key="2">
    <source>
        <dbReference type="PROSITE" id="PS51782"/>
    </source>
</evidence>
<dbReference type="InterPro" id="IPR036779">
    <property type="entry name" value="LysM_dom_sf"/>
</dbReference>
<reference evidence="3" key="1">
    <citation type="journal article" date="2021" name="PeerJ">
        <title>Extensive microbial diversity within the chicken gut microbiome revealed by metagenomics and culture.</title>
        <authorList>
            <person name="Gilroy R."/>
            <person name="Ravi A."/>
            <person name="Getino M."/>
            <person name="Pursley I."/>
            <person name="Horton D.L."/>
            <person name="Alikhan N.F."/>
            <person name="Baker D."/>
            <person name="Gharbi K."/>
            <person name="Hall N."/>
            <person name="Watson M."/>
            <person name="Adriaenssens E.M."/>
            <person name="Foster-Nyarko E."/>
            <person name="Jarju S."/>
            <person name="Secka A."/>
            <person name="Antonio M."/>
            <person name="Oren A."/>
            <person name="Chaudhuri R.R."/>
            <person name="La Ragione R."/>
            <person name="Hildebrand F."/>
            <person name="Pallen M.J."/>
        </authorList>
    </citation>
    <scope>NUCLEOTIDE SEQUENCE</scope>
    <source>
        <strain evidence="3">ChiGjej1B1-1692</strain>
    </source>
</reference>
<dbReference type="EMBL" id="DWWK01000094">
    <property type="protein sequence ID" value="HJC38669.1"/>
    <property type="molecule type" value="Genomic_DNA"/>
</dbReference>
<protein>
    <submittedName>
        <fullName evidence="3">LysM peptidoglycan-binding domain-containing protein</fullName>
    </submittedName>
</protein>
<name>A0A9D2SY46_9FIRM</name>
<sequence>MKRRRLKKRVRVIFTGLIIALVGCMSFGAFFVSAHESNPSDQTVYKYYKSIEIQPGDTLWDIAEETMTSEYDSIPEYVEALKDMNALESDDIEAGQYLIIAYNDTEFKK</sequence>